<accession>A0A7W5B991</accession>
<dbReference type="SUPFAM" id="SSF52467">
    <property type="entry name" value="DHS-like NAD/FAD-binding domain"/>
    <property type="match status" value="1"/>
</dbReference>
<dbReference type="PANTHER" id="PTHR11085:SF4">
    <property type="entry name" value="NAD-DEPENDENT PROTEIN DEACYLASE"/>
    <property type="match status" value="1"/>
</dbReference>
<evidence type="ECO:0000256" key="3">
    <source>
        <dbReference type="ARBA" id="ARBA00023027"/>
    </source>
</evidence>
<dbReference type="Pfam" id="PF02146">
    <property type="entry name" value="SIR2"/>
    <property type="match status" value="1"/>
</dbReference>
<dbReference type="InterPro" id="IPR026591">
    <property type="entry name" value="Sirtuin_cat_small_dom_sf"/>
</dbReference>
<dbReference type="GO" id="GO:0070403">
    <property type="term" value="F:NAD+ binding"/>
    <property type="evidence" value="ECO:0007669"/>
    <property type="project" value="InterPro"/>
</dbReference>
<dbReference type="PANTHER" id="PTHR11085">
    <property type="entry name" value="NAD-DEPENDENT PROTEIN DEACYLASE SIRTUIN-5, MITOCHONDRIAL-RELATED"/>
    <property type="match status" value="1"/>
</dbReference>
<evidence type="ECO:0000256" key="4">
    <source>
        <dbReference type="PROSITE-ProRule" id="PRU00236"/>
    </source>
</evidence>
<dbReference type="InterPro" id="IPR026590">
    <property type="entry name" value="Ssirtuin_cat_dom"/>
</dbReference>
<dbReference type="Proteomes" id="UP000541535">
    <property type="component" value="Unassembled WGS sequence"/>
</dbReference>
<feature type="domain" description="Deacetylase sirtuin-type" evidence="5">
    <location>
        <begin position="1"/>
        <end position="280"/>
    </location>
</feature>
<evidence type="ECO:0000256" key="1">
    <source>
        <dbReference type="ARBA" id="ARBA00012928"/>
    </source>
</evidence>
<keyword evidence="2" id="KW-0808">Transferase</keyword>
<dbReference type="PROSITE" id="PS50305">
    <property type="entry name" value="SIRTUIN"/>
    <property type="match status" value="1"/>
</dbReference>
<dbReference type="CDD" id="cd00296">
    <property type="entry name" value="SIR2"/>
    <property type="match status" value="1"/>
</dbReference>
<evidence type="ECO:0000313" key="6">
    <source>
        <dbReference type="EMBL" id="MBB3118884.1"/>
    </source>
</evidence>
<comment type="caution">
    <text evidence="6">The sequence shown here is derived from an EMBL/GenBank/DDBJ whole genome shotgun (WGS) entry which is preliminary data.</text>
</comment>
<evidence type="ECO:0000259" key="5">
    <source>
        <dbReference type="PROSITE" id="PS50305"/>
    </source>
</evidence>
<name>A0A7W5B991_9BURK</name>
<comment type="caution">
    <text evidence="4">Lacks conserved residue(s) required for the propagation of feature annotation.</text>
</comment>
<protein>
    <recommendedName>
        <fullName evidence="1">protein acetyllysine N-acetyltransferase</fullName>
        <ecNumber evidence="1">2.3.1.286</ecNumber>
    </recommendedName>
</protein>
<dbReference type="GO" id="GO:0017136">
    <property type="term" value="F:histone deacetylase activity, NAD-dependent"/>
    <property type="evidence" value="ECO:0007669"/>
    <property type="project" value="TreeGrafter"/>
</dbReference>
<proteinExistence type="predicted"/>
<reference evidence="6 7" key="1">
    <citation type="submission" date="2020-08" db="EMBL/GenBank/DDBJ databases">
        <title>Genomic Encyclopedia of Type Strains, Phase III (KMG-III): the genomes of soil and plant-associated and newly described type strains.</title>
        <authorList>
            <person name="Whitman W."/>
        </authorList>
    </citation>
    <scope>NUCLEOTIDE SEQUENCE [LARGE SCALE GENOMIC DNA]</scope>
    <source>
        <strain evidence="6 7">CECT 8897</strain>
    </source>
</reference>
<organism evidence="6 7">
    <name type="scientific">Pseudoduganella violacea</name>
    <dbReference type="NCBI Taxonomy" id="1715466"/>
    <lineage>
        <taxon>Bacteria</taxon>
        <taxon>Pseudomonadati</taxon>
        <taxon>Pseudomonadota</taxon>
        <taxon>Betaproteobacteria</taxon>
        <taxon>Burkholderiales</taxon>
        <taxon>Oxalobacteraceae</taxon>
        <taxon>Telluria group</taxon>
        <taxon>Pseudoduganella</taxon>
    </lineage>
</organism>
<dbReference type="Gene3D" id="3.30.1600.10">
    <property type="entry name" value="SIR2/SIRT2 'Small Domain"/>
    <property type="match status" value="1"/>
</dbReference>
<dbReference type="EMBL" id="JACHXD010000004">
    <property type="protein sequence ID" value="MBB3118884.1"/>
    <property type="molecule type" value="Genomic_DNA"/>
</dbReference>
<gene>
    <name evidence="6" type="ORF">FHS03_001929</name>
</gene>
<dbReference type="InterPro" id="IPR003000">
    <property type="entry name" value="Sirtuin"/>
</dbReference>
<evidence type="ECO:0000313" key="7">
    <source>
        <dbReference type="Proteomes" id="UP000541535"/>
    </source>
</evidence>
<keyword evidence="3" id="KW-0520">NAD</keyword>
<sequence length="280" mass="30407">MPLSTALLARAAELLQQADGLIVAAGAGMGVDSGLPDFRGNSGFWQAYPALGRARMDFASAASPRTFEQDPTLAWGFYGHRLALYRNTEPHAGFGLLRAWAERMPQGCAVFTSNVDGQFQKAGFDAQRIYECHGSIHHLQCLDSCSQAIWEADAFTPQVNADTCRLLNAAPACPHCGGLARPNILMFSDWNWIERRSAAQAGRLQSWLERVQHPLVIELGAGTAVPSVRHFTQHIVHSHGGRLIRINPREPDVADRHDVGLAAGALEGLLAIERSLPAAE</sequence>
<keyword evidence="7" id="KW-1185">Reference proteome</keyword>
<dbReference type="InterPro" id="IPR029035">
    <property type="entry name" value="DHS-like_NAD/FAD-binding_dom"/>
</dbReference>
<dbReference type="InterPro" id="IPR050134">
    <property type="entry name" value="NAD-dep_sirtuin_deacylases"/>
</dbReference>
<dbReference type="Gene3D" id="3.40.50.1220">
    <property type="entry name" value="TPP-binding domain"/>
    <property type="match status" value="1"/>
</dbReference>
<dbReference type="AlphaFoldDB" id="A0A7W5B991"/>
<evidence type="ECO:0000256" key="2">
    <source>
        <dbReference type="ARBA" id="ARBA00022679"/>
    </source>
</evidence>
<dbReference type="RefSeq" id="WP_183440757.1">
    <property type="nucleotide sequence ID" value="NZ_JACHXD010000004.1"/>
</dbReference>
<dbReference type="EC" id="2.3.1.286" evidence="1"/>